<evidence type="ECO:0000256" key="1">
    <source>
        <dbReference type="ARBA" id="ARBA00022860"/>
    </source>
</evidence>
<comment type="caution">
    <text evidence="4">The sequence shown here is derived from an EMBL/GenBank/DDBJ whole genome shotgun (WGS) entry which is preliminary data.</text>
</comment>
<dbReference type="PANTHER" id="PTHR32295">
    <property type="entry name" value="IQ-DOMAIN 5-RELATED"/>
    <property type="match status" value="1"/>
</dbReference>
<dbReference type="Proteomes" id="UP000289340">
    <property type="component" value="Chromosome 14"/>
</dbReference>
<feature type="compositionally biased region" description="Basic and acidic residues" evidence="3">
    <location>
        <begin position="416"/>
        <end position="438"/>
    </location>
</feature>
<comment type="similarity">
    <text evidence="2">Belongs to the IQD family.</text>
</comment>
<dbReference type="AlphaFoldDB" id="A0A445H1N7"/>
<sequence length="459" mass="52629">MQLYLFLYLMSNIVDQVRMCHFPYYTLSNPNNNVAYYSTYVHWHILIWLRTSRGEFVKAFTCELRKLKMGFTGELVRSVFSKNRSDGSHENKVRRNSAKNRRMLSVRSFLCGDEFNSVLAENDSASVKSSEVTVSQSVHEGLLNDEGDTESEETVENVAQNRPSSNSKKSLNEEEAAVLIQSAFRGFLLRRQNGEIKSQTGKDEFNLVTESPDKKSIGTSIDVQTSNSTEVFSVEGELKGICHRIQRRTRTQAIKQKEDWDDSTVSSYVSKMRMQNRMEASTRRERALAYAFSQQLRICSKRKSPKFNSMESNMSWSWLERWMATRLPETSSVESHAMKQYDPSNGSHKFTIMTRFFDAAGEEKESCGSNEVPLHFDNYSINSREEKVSFKPHTPKTNFKARRTVSRRKTVPSYQFHEEQPKVSKRDGSGDASKDIKQKQKQVGSRTEIALSTSKASNV</sequence>
<dbReference type="EMBL" id="QZWG01000014">
    <property type="protein sequence ID" value="RZB67528.1"/>
    <property type="molecule type" value="Genomic_DNA"/>
</dbReference>
<name>A0A445H1N7_GLYSO</name>
<keyword evidence="5" id="KW-1185">Reference proteome</keyword>
<dbReference type="InterPro" id="IPR000048">
    <property type="entry name" value="IQ_motif_EF-hand-BS"/>
</dbReference>
<proteinExistence type="inferred from homology"/>
<evidence type="ECO:0000256" key="3">
    <source>
        <dbReference type="SAM" id="MobiDB-lite"/>
    </source>
</evidence>
<organism evidence="4 5">
    <name type="scientific">Glycine soja</name>
    <name type="common">Wild soybean</name>
    <dbReference type="NCBI Taxonomy" id="3848"/>
    <lineage>
        <taxon>Eukaryota</taxon>
        <taxon>Viridiplantae</taxon>
        <taxon>Streptophyta</taxon>
        <taxon>Embryophyta</taxon>
        <taxon>Tracheophyta</taxon>
        <taxon>Spermatophyta</taxon>
        <taxon>Magnoliopsida</taxon>
        <taxon>eudicotyledons</taxon>
        <taxon>Gunneridae</taxon>
        <taxon>Pentapetalae</taxon>
        <taxon>rosids</taxon>
        <taxon>fabids</taxon>
        <taxon>Fabales</taxon>
        <taxon>Fabaceae</taxon>
        <taxon>Papilionoideae</taxon>
        <taxon>50 kb inversion clade</taxon>
        <taxon>NPAAA clade</taxon>
        <taxon>indigoferoid/millettioid clade</taxon>
        <taxon>Phaseoleae</taxon>
        <taxon>Glycine</taxon>
        <taxon>Glycine subgen. Soja</taxon>
    </lineage>
</organism>
<keyword evidence="1" id="KW-0112">Calmodulin-binding</keyword>
<evidence type="ECO:0000313" key="4">
    <source>
        <dbReference type="EMBL" id="RZB67528.1"/>
    </source>
</evidence>
<dbReference type="PROSITE" id="PS50096">
    <property type="entry name" value="IQ"/>
    <property type="match status" value="1"/>
</dbReference>
<feature type="region of interest" description="Disordered" evidence="3">
    <location>
        <begin position="403"/>
        <end position="459"/>
    </location>
</feature>
<dbReference type="GO" id="GO:0005516">
    <property type="term" value="F:calmodulin binding"/>
    <property type="evidence" value="ECO:0007669"/>
    <property type="project" value="UniProtKB-KW"/>
</dbReference>
<accession>A0A445H1N7</accession>
<reference evidence="4 5" key="1">
    <citation type="submission" date="2018-09" db="EMBL/GenBank/DDBJ databases">
        <title>A high-quality reference genome of wild soybean provides a powerful tool to mine soybean genomes.</title>
        <authorList>
            <person name="Xie M."/>
            <person name="Chung C.Y.L."/>
            <person name="Li M.-W."/>
            <person name="Wong F.-L."/>
            <person name="Chan T.-F."/>
            <person name="Lam H.-M."/>
        </authorList>
    </citation>
    <scope>NUCLEOTIDE SEQUENCE [LARGE SCALE GENOMIC DNA]</scope>
    <source>
        <strain evidence="5">cv. W05</strain>
        <tissue evidence="4">Hypocotyl of etiolated seedlings</tissue>
    </source>
</reference>
<protein>
    <submittedName>
        <fullName evidence="4">Protein IQ-DOMAIN 1 isoform A</fullName>
    </submittedName>
</protein>
<gene>
    <name evidence="4" type="ORF">D0Y65_037739</name>
</gene>
<evidence type="ECO:0000313" key="5">
    <source>
        <dbReference type="Proteomes" id="UP000289340"/>
    </source>
</evidence>
<dbReference type="Pfam" id="PF00612">
    <property type="entry name" value="IQ"/>
    <property type="match status" value="1"/>
</dbReference>
<dbReference type="PANTHER" id="PTHR32295:SF15">
    <property type="entry name" value="PROTEIN IQ-DOMAIN 33"/>
    <property type="match status" value="1"/>
</dbReference>
<feature type="compositionally biased region" description="Polar residues" evidence="3">
    <location>
        <begin position="441"/>
        <end position="459"/>
    </location>
</feature>
<evidence type="ECO:0000256" key="2">
    <source>
        <dbReference type="ARBA" id="ARBA00024341"/>
    </source>
</evidence>